<dbReference type="Pfam" id="PF25412">
    <property type="entry name" value="zf-C2H2_ZNF592"/>
    <property type="match status" value="1"/>
</dbReference>
<feature type="domain" description="C2H2-type" evidence="13">
    <location>
        <begin position="1502"/>
        <end position="1529"/>
    </location>
</feature>
<feature type="compositionally biased region" description="Polar residues" evidence="12">
    <location>
        <begin position="536"/>
        <end position="547"/>
    </location>
</feature>
<dbReference type="InterPro" id="IPR041697">
    <property type="entry name" value="Znf-C2H2_11"/>
</dbReference>
<feature type="region of interest" description="Disordered" evidence="12">
    <location>
        <begin position="282"/>
        <end position="307"/>
    </location>
</feature>
<organism evidence="14 15">
    <name type="scientific">Mytilus coruscus</name>
    <name type="common">Sea mussel</name>
    <dbReference type="NCBI Taxonomy" id="42192"/>
    <lineage>
        <taxon>Eukaryota</taxon>
        <taxon>Metazoa</taxon>
        <taxon>Spiralia</taxon>
        <taxon>Lophotrochozoa</taxon>
        <taxon>Mollusca</taxon>
        <taxon>Bivalvia</taxon>
        <taxon>Autobranchia</taxon>
        <taxon>Pteriomorphia</taxon>
        <taxon>Mytilida</taxon>
        <taxon>Mytiloidea</taxon>
        <taxon>Mytilidae</taxon>
        <taxon>Mytilinae</taxon>
        <taxon>Mytilus</taxon>
    </lineage>
</organism>
<feature type="domain" description="C2H2-type" evidence="13">
    <location>
        <begin position="1749"/>
        <end position="1771"/>
    </location>
</feature>
<evidence type="ECO:0000256" key="2">
    <source>
        <dbReference type="ARBA" id="ARBA00004123"/>
    </source>
</evidence>
<evidence type="ECO:0000313" key="14">
    <source>
        <dbReference type="EMBL" id="CAC5412217.1"/>
    </source>
</evidence>
<protein>
    <recommendedName>
        <fullName evidence="13">C2H2-type domain-containing protein</fullName>
    </recommendedName>
</protein>
<keyword evidence="15" id="KW-1185">Reference proteome</keyword>
<dbReference type="PROSITE" id="PS00028">
    <property type="entry name" value="ZINC_FINGER_C2H2_1"/>
    <property type="match status" value="8"/>
</dbReference>
<evidence type="ECO:0000256" key="10">
    <source>
        <dbReference type="ARBA" id="ARBA00023242"/>
    </source>
</evidence>
<feature type="domain" description="C2H2-type" evidence="13">
    <location>
        <begin position="1218"/>
        <end position="1245"/>
    </location>
</feature>
<evidence type="ECO:0000256" key="11">
    <source>
        <dbReference type="PROSITE-ProRule" id="PRU00042"/>
    </source>
</evidence>
<feature type="compositionally biased region" description="Polar residues" evidence="12">
    <location>
        <begin position="103"/>
        <end position="112"/>
    </location>
</feature>
<feature type="domain" description="C2H2-type" evidence="13">
    <location>
        <begin position="1674"/>
        <end position="1697"/>
    </location>
</feature>
<dbReference type="InterPro" id="IPR036236">
    <property type="entry name" value="Znf_C2H2_sf"/>
</dbReference>
<evidence type="ECO:0000256" key="5">
    <source>
        <dbReference type="ARBA" id="ARBA00022771"/>
    </source>
</evidence>
<comment type="subcellular location">
    <subcellularLocation>
        <location evidence="2">Nucleus</location>
    </subcellularLocation>
</comment>
<evidence type="ECO:0000259" key="13">
    <source>
        <dbReference type="PROSITE" id="PS50157"/>
    </source>
</evidence>
<keyword evidence="9" id="KW-0804">Transcription</keyword>
<dbReference type="Proteomes" id="UP000507470">
    <property type="component" value="Unassembled WGS sequence"/>
</dbReference>
<keyword evidence="7" id="KW-0805">Transcription regulation</keyword>
<dbReference type="OrthoDB" id="7312725at2759"/>
<feature type="domain" description="C2H2-type" evidence="13">
    <location>
        <begin position="1119"/>
        <end position="1146"/>
    </location>
</feature>
<evidence type="ECO:0000256" key="8">
    <source>
        <dbReference type="ARBA" id="ARBA00023125"/>
    </source>
</evidence>
<feature type="region of interest" description="Disordered" evidence="12">
    <location>
        <begin position="1777"/>
        <end position="1806"/>
    </location>
</feature>
<evidence type="ECO:0000313" key="15">
    <source>
        <dbReference type="Proteomes" id="UP000507470"/>
    </source>
</evidence>
<reference evidence="14 15" key="1">
    <citation type="submission" date="2020-06" db="EMBL/GenBank/DDBJ databases">
        <authorList>
            <person name="Li R."/>
            <person name="Bekaert M."/>
        </authorList>
    </citation>
    <scope>NUCLEOTIDE SEQUENCE [LARGE SCALE GENOMIC DNA]</scope>
    <source>
        <strain evidence="15">wild</strain>
    </source>
</reference>
<dbReference type="Gene3D" id="3.30.160.60">
    <property type="entry name" value="Classic Zinc Finger"/>
    <property type="match status" value="4"/>
</dbReference>
<dbReference type="InterPro" id="IPR057356">
    <property type="entry name" value="Znf-C2H2_ZNF592"/>
</dbReference>
<keyword evidence="10" id="KW-0539">Nucleus</keyword>
<feature type="region of interest" description="Disordered" evidence="12">
    <location>
        <begin position="243"/>
        <end position="263"/>
    </location>
</feature>
<dbReference type="GO" id="GO:0005634">
    <property type="term" value="C:nucleus"/>
    <property type="evidence" value="ECO:0007669"/>
    <property type="project" value="UniProtKB-SubCell"/>
</dbReference>
<proteinExistence type="predicted"/>
<evidence type="ECO:0000256" key="12">
    <source>
        <dbReference type="SAM" id="MobiDB-lite"/>
    </source>
</evidence>
<evidence type="ECO:0000256" key="3">
    <source>
        <dbReference type="ARBA" id="ARBA00022723"/>
    </source>
</evidence>
<feature type="domain" description="C2H2-type" evidence="13">
    <location>
        <begin position="1531"/>
        <end position="1559"/>
    </location>
</feature>
<feature type="compositionally biased region" description="Low complexity" evidence="12">
    <location>
        <begin position="670"/>
        <end position="696"/>
    </location>
</feature>
<feature type="compositionally biased region" description="Polar residues" evidence="12">
    <location>
        <begin position="1"/>
        <end position="18"/>
    </location>
</feature>
<dbReference type="SMART" id="SM00355">
    <property type="entry name" value="ZnF_C2H2"/>
    <property type="match status" value="13"/>
</dbReference>
<dbReference type="GO" id="GO:0003677">
    <property type="term" value="F:DNA binding"/>
    <property type="evidence" value="ECO:0007669"/>
    <property type="project" value="UniProtKB-KW"/>
</dbReference>
<feature type="compositionally biased region" description="Basic and acidic residues" evidence="12">
    <location>
        <begin position="486"/>
        <end position="530"/>
    </location>
</feature>
<dbReference type="SUPFAM" id="SSF57667">
    <property type="entry name" value="beta-beta-alpha zinc fingers"/>
    <property type="match status" value="3"/>
</dbReference>
<gene>
    <name evidence="14" type="ORF">MCOR_45221</name>
</gene>
<feature type="domain" description="C2H2-type" evidence="13">
    <location>
        <begin position="1287"/>
        <end position="1312"/>
    </location>
</feature>
<keyword evidence="6" id="KW-0862">Zinc</keyword>
<dbReference type="PANTHER" id="PTHR47222:SF5">
    <property type="entry name" value="LOW QUALITY PROTEIN: ZINC FINGER PROTEIN 532-LIKE"/>
    <property type="match status" value="1"/>
</dbReference>
<dbReference type="GO" id="GO:0008270">
    <property type="term" value="F:zinc ion binding"/>
    <property type="evidence" value="ECO:0007669"/>
    <property type="project" value="UniProtKB-KW"/>
</dbReference>
<name>A0A6J8DWV5_MYTCO</name>
<feature type="compositionally biased region" description="Polar residues" evidence="12">
    <location>
        <begin position="580"/>
        <end position="593"/>
    </location>
</feature>
<evidence type="ECO:0000256" key="7">
    <source>
        <dbReference type="ARBA" id="ARBA00023015"/>
    </source>
</evidence>
<feature type="compositionally biased region" description="Basic and acidic residues" evidence="12">
    <location>
        <begin position="594"/>
        <end position="611"/>
    </location>
</feature>
<dbReference type="PANTHER" id="PTHR47222">
    <property type="entry name" value="ZINC FINGER PROTEIN 532-RELATED"/>
    <property type="match status" value="1"/>
</dbReference>
<accession>A0A6J8DWV5</accession>
<feature type="region of interest" description="Disordered" evidence="12">
    <location>
        <begin position="382"/>
        <end position="436"/>
    </location>
</feature>
<keyword evidence="3" id="KW-0479">Metal-binding</keyword>
<feature type="compositionally biased region" description="Polar residues" evidence="12">
    <location>
        <begin position="32"/>
        <end position="50"/>
    </location>
</feature>
<feature type="region of interest" description="Disordered" evidence="12">
    <location>
        <begin position="481"/>
        <end position="620"/>
    </location>
</feature>
<sequence>MEINSPTIQQETSENCSPIPNCEMERVEEILSDQNTADLQHNSHSITDSGNSDDKPDDTAQPDETSKEALSSTKMISSVDRMGKETEVDNGMECLGELDGSSRPAQDESTNDAGDPEKEVVTDMEFQDGSAVPVTDDTIIEGSNPVNEEDNEICGTVAQESYLSQKETDMYDKNEVNLFCSSEESSSMEVTKEDNCPVQEDNQELIGDDQDVCANEFSMNDQVPITTDNKLDVSDSKQIADSTNFDRTNDINDSGESCQSSEYATNCSPNNVSLLNVDEKQISDQTVSSSDNQNEEEPNVKSKHNENIWDKLQVTGQFNSSFETPSMGDNSCTQKNLENVTITNELQPAVDLACSENKMSNSERETTTDDDITDFAIEIQGDSNEDCREHEVMGDQNTQKQAVDDNQPMEPDSQDPHTEPDSQDPCTKPDSQGINTELSSSNYLQKISNVIRKIDSSKSITAQKKDRDNIFSVLRAEITHENTTSSEKDDINIKDSEHRMDDATSKDKISDMNKQNKIDTEVPKESREIQAVEVQNFETSLDKTTGIPNEESLDGKETTETNAEELDQNSNENIPDHSKSPTPVSQPSCSVGSQEDKESMDGTADKSHEPEIVSPLRTESGRSFMQALIPTTKSDTTTSLSTVAIKTENSFSLGPMEESGDILDILASTNSETSTTHSSPTNKSSTATSTVSTSGTFHPPAGIKIKEEPVDTYNNKSNVMASPMPPAISTSNSLEHLSRQVDNLVRPRIHNIARKSTTGRPHSNRRPKPTPAVDMICNSYPNNNVSVTPLQIQPTMLPRSNVTNVIQAGPRVMLQPQAPPTIVVSSSSSLLYPVPNIQVVHSRQEQPVQSKPGPVATQVQTLTVVSNGKTLNVPASSVFTVTKVVPSTSTTKPASQQLPLSKSTINIDTVGLSAITELIARKNPIPNYKPPPVPDNLKSLIAEEKCKNICYECGDTFLFESSLRVHRSRTSMSLSYRCEECKATKIFFNKCQFLGHLRNHLNIDKSQAVPIHIKSDSISITTLDHGSNMNYLFKWLDDIDTKPESLPTRPKVNQSTVKPKDVQKKTVLVHCPAKDQLPSKPVKSTIKKEEGFHRCHECGGIYKQVYKHFGYDNEDMSQYSCSTCKKLHPTICSARAHKRIHDDKEPYICPECGKSFSTLYIDEKMSNPKESFAYHVYYTCFHTCRMRKIQCTKCENDVICTSLQEYQLHVSEKLEQYYKCQHCPMAFKLPQSFEKHLASHDNLGTKRCYKVIYRCHLCDSVMDDKSVLDIHITKHVNEARIKSCVEYRCRFCKEWFKTRTDIKVHTRNKHGGIVDKPNSTASKIFTCKCQECGKLFEHLYEILKHELLMHSVKASEQHMTNYKCRTCGLIIFYGNGGNKTHYCINPDPSKAATMKHFEVMKDKRLKKGAIQPEVEEDNGPFKCTLCFKEETSRKSLQGHLLYHQTKGDLICYMCQLQEFSTLAAVHEHQRVCPRKVEKQIDVKDTNMKRVKKKKQVLPCIEYPCDVCGFTCFNKTDLAKHHKEHHSDTGIYPCHLCSLTYQSQEMLRKHIMVTHEGRKVQLSCHVCKKRGIKKMFYSKERLEKHLSMKHKYSKHKTTDWDTFEKDIDLIDTVSETDATNNSVKRKHGDLDNSGPFKKLRVDGEALFTCAKCSFTSNERTSFVTHLTEHKLENSVQCLECGLNFAVMPSLNKHLFMVHKIRDFEKYCKENDISELPEALMDDSEIRKGLISESESDEVDVEQDSEPLNPLECRVCYKVFDNEAAVKSHLRTHGMAFIRNRRAKAPSQSKDTVNGGEDTSLSDSSSKN</sequence>
<evidence type="ECO:0000256" key="1">
    <source>
        <dbReference type="ARBA" id="ARBA00003767"/>
    </source>
</evidence>
<evidence type="ECO:0000256" key="4">
    <source>
        <dbReference type="ARBA" id="ARBA00022737"/>
    </source>
</evidence>
<dbReference type="PROSITE" id="PS50157">
    <property type="entry name" value="ZINC_FINGER_C2H2_2"/>
    <property type="match status" value="8"/>
</dbReference>
<dbReference type="Pfam" id="PF16622">
    <property type="entry name" value="zf-C2H2_11"/>
    <property type="match status" value="1"/>
</dbReference>
<comment type="function">
    <text evidence="1">May be involved in transcriptional regulation.</text>
</comment>
<evidence type="ECO:0000256" key="6">
    <source>
        <dbReference type="ARBA" id="ARBA00022833"/>
    </source>
</evidence>
<dbReference type="EMBL" id="CACVKT020007992">
    <property type="protein sequence ID" value="CAC5412217.1"/>
    <property type="molecule type" value="Genomic_DNA"/>
</dbReference>
<feature type="compositionally biased region" description="Polar residues" evidence="12">
    <location>
        <begin position="1784"/>
        <end position="1806"/>
    </location>
</feature>
<keyword evidence="8" id="KW-0238">DNA-binding</keyword>
<feature type="region of interest" description="Disordered" evidence="12">
    <location>
        <begin position="1"/>
        <end position="151"/>
    </location>
</feature>
<feature type="compositionally biased region" description="Basic and acidic residues" evidence="12">
    <location>
        <begin position="298"/>
        <end position="307"/>
    </location>
</feature>
<dbReference type="InterPro" id="IPR013087">
    <property type="entry name" value="Znf_C2H2_type"/>
</dbReference>
<feature type="domain" description="C2H2-type" evidence="13">
    <location>
        <begin position="1325"/>
        <end position="1355"/>
    </location>
</feature>
<dbReference type="InterPro" id="IPR045914">
    <property type="entry name" value="Zn532-like"/>
</dbReference>
<keyword evidence="5 11" id="KW-0863">Zinc-finger</keyword>
<keyword evidence="4" id="KW-0677">Repeat</keyword>
<feature type="region of interest" description="Disordered" evidence="12">
    <location>
        <begin position="670"/>
        <end position="703"/>
    </location>
</feature>
<evidence type="ECO:0000256" key="9">
    <source>
        <dbReference type="ARBA" id="ARBA00023163"/>
    </source>
</evidence>
<feature type="compositionally biased region" description="Polar residues" evidence="12">
    <location>
        <begin position="283"/>
        <end position="292"/>
    </location>
</feature>